<name>A0A0A8J9P3_9CAUD</name>
<dbReference type="InterPro" id="IPR036736">
    <property type="entry name" value="ACP-like_sf"/>
</dbReference>
<organism evidence="1 2">
    <name type="scientific">Ralstonia phage RSL2</name>
    <dbReference type="NCBI Taxonomy" id="1585840"/>
    <lineage>
        <taxon>Viruses</taxon>
        <taxon>Duplodnaviria</taxon>
        <taxon>Heunggongvirae</taxon>
        <taxon>Uroviricota</taxon>
        <taxon>Caudoviricetes</taxon>
        <taxon>Chimalliviridae</taxon>
        <taxon>Chiangmaivirus</taxon>
        <taxon>Chiangmaivirus RSL2</taxon>
    </lineage>
</organism>
<sequence>MLVQVVSSYDTKTVRKTAVENSTEFREFLALPFQSGDLDSLDHMDIMSELEDELEIGFLDGPFATWQDVFDKVIKHLNEE</sequence>
<keyword evidence="2" id="KW-1185">Reference proteome</keyword>
<accession>A0A0A8J9P3</accession>
<dbReference type="SUPFAM" id="SSF47336">
    <property type="entry name" value="ACP-like"/>
    <property type="match status" value="1"/>
</dbReference>
<proteinExistence type="predicted"/>
<dbReference type="EMBL" id="AP014693">
    <property type="protein sequence ID" value="BAQ02724.2"/>
    <property type="molecule type" value="Genomic_DNA"/>
</dbReference>
<dbReference type="Gene3D" id="1.10.1200.10">
    <property type="entry name" value="ACP-like"/>
    <property type="match status" value="1"/>
</dbReference>
<dbReference type="Proteomes" id="UP000203794">
    <property type="component" value="Segment"/>
</dbReference>
<evidence type="ECO:0000313" key="2">
    <source>
        <dbReference type="Proteomes" id="UP000203794"/>
    </source>
</evidence>
<protein>
    <submittedName>
        <fullName evidence="1">Uncharacterized protein</fullName>
    </submittedName>
</protein>
<reference evidence="1 2" key="1">
    <citation type="submission" date="2014-12" db="EMBL/GenBank/DDBJ databases">
        <title>Genome analysis of a novel jumbo phage RSL2 infecting the phytopathogen Ralstonia solanacearum.</title>
        <authorList>
            <person name="Kawasaki T."/>
            <person name="Fujie M."/>
            <person name="Chatchawankanphanich O."/>
            <person name="Ogata H."/>
            <person name="Yamada T."/>
        </authorList>
    </citation>
    <scope>NUCLEOTIDE SEQUENCE [LARGE SCALE GENOMIC DNA]</scope>
    <source>
        <strain evidence="1 2">RSL2</strain>
    </source>
</reference>
<evidence type="ECO:0000313" key="1">
    <source>
        <dbReference type="EMBL" id="BAQ02724.2"/>
    </source>
</evidence>